<evidence type="ECO:0000313" key="2">
    <source>
        <dbReference type="EMBL" id="KAK1302769.1"/>
    </source>
</evidence>
<reference evidence="2" key="1">
    <citation type="journal article" date="2023" name="Nat. Commun.">
        <title>Diploid and tetraploid genomes of Acorus and the evolution of monocots.</title>
        <authorList>
            <person name="Ma L."/>
            <person name="Liu K.W."/>
            <person name="Li Z."/>
            <person name="Hsiao Y.Y."/>
            <person name="Qi Y."/>
            <person name="Fu T."/>
            <person name="Tang G.D."/>
            <person name="Zhang D."/>
            <person name="Sun W.H."/>
            <person name="Liu D.K."/>
            <person name="Li Y."/>
            <person name="Chen G.Z."/>
            <person name="Liu X.D."/>
            <person name="Liao X.Y."/>
            <person name="Jiang Y.T."/>
            <person name="Yu X."/>
            <person name="Hao Y."/>
            <person name="Huang J."/>
            <person name="Zhao X.W."/>
            <person name="Ke S."/>
            <person name="Chen Y.Y."/>
            <person name="Wu W.L."/>
            <person name="Hsu J.L."/>
            <person name="Lin Y.F."/>
            <person name="Huang M.D."/>
            <person name="Li C.Y."/>
            <person name="Huang L."/>
            <person name="Wang Z.W."/>
            <person name="Zhao X."/>
            <person name="Zhong W.Y."/>
            <person name="Peng D.H."/>
            <person name="Ahmad S."/>
            <person name="Lan S."/>
            <person name="Zhang J.S."/>
            <person name="Tsai W.C."/>
            <person name="Van de Peer Y."/>
            <person name="Liu Z.J."/>
        </authorList>
    </citation>
    <scope>NUCLEOTIDE SEQUENCE</scope>
    <source>
        <strain evidence="2">CP</strain>
    </source>
</reference>
<dbReference type="PANTHER" id="PTHR33978">
    <property type="entry name" value="SERINE/THREONINE-KINASE"/>
    <property type="match status" value="1"/>
</dbReference>
<evidence type="ECO:0000256" key="1">
    <source>
        <dbReference type="SAM" id="MobiDB-lite"/>
    </source>
</evidence>
<feature type="region of interest" description="Disordered" evidence="1">
    <location>
        <begin position="43"/>
        <end position="79"/>
    </location>
</feature>
<accession>A0AAV9DPN0</accession>
<sequence>MDKQQQQQEEETKRPIWDCESSLYDSFELNSFKRALDSAVIASRTQSMPRMPSEAAHVPHPPPQHQPKQQRRRRTSKLSRSLNRLVRLVFRQKPEVAAPFLFDQHHERGYEAYRRPGNLATIPEVAEKGGTDESPEIDALVRRTVSERFAGAV</sequence>
<keyword evidence="3" id="KW-1185">Reference proteome</keyword>
<proteinExistence type="predicted"/>
<dbReference type="AlphaFoldDB" id="A0AAV9DPN0"/>
<protein>
    <submittedName>
        <fullName evidence="2">Uncharacterized protein</fullName>
    </submittedName>
</protein>
<reference evidence="2" key="2">
    <citation type="submission" date="2023-06" db="EMBL/GenBank/DDBJ databases">
        <authorList>
            <person name="Ma L."/>
            <person name="Liu K.-W."/>
            <person name="Li Z."/>
            <person name="Hsiao Y.-Y."/>
            <person name="Qi Y."/>
            <person name="Fu T."/>
            <person name="Tang G."/>
            <person name="Zhang D."/>
            <person name="Sun W.-H."/>
            <person name="Liu D.-K."/>
            <person name="Li Y."/>
            <person name="Chen G.-Z."/>
            <person name="Liu X.-D."/>
            <person name="Liao X.-Y."/>
            <person name="Jiang Y.-T."/>
            <person name="Yu X."/>
            <person name="Hao Y."/>
            <person name="Huang J."/>
            <person name="Zhao X.-W."/>
            <person name="Ke S."/>
            <person name="Chen Y.-Y."/>
            <person name="Wu W.-L."/>
            <person name="Hsu J.-L."/>
            <person name="Lin Y.-F."/>
            <person name="Huang M.-D."/>
            <person name="Li C.-Y."/>
            <person name="Huang L."/>
            <person name="Wang Z.-W."/>
            <person name="Zhao X."/>
            <person name="Zhong W.-Y."/>
            <person name="Peng D.-H."/>
            <person name="Ahmad S."/>
            <person name="Lan S."/>
            <person name="Zhang J.-S."/>
            <person name="Tsai W.-C."/>
            <person name="Van De Peer Y."/>
            <person name="Liu Z.-J."/>
        </authorList>
    </citation>
    <scope>NUCLEOTIDE SEQUENCE</scope>
    <source>
        <strain evidence="2">CP</strain>
        <tissue evidence="2">Leaves</tissue>
    </source>
</reference>
<name>A0AAV9DPN0_ACOCL</name>
<dbReference type="PANTHER" id="PTHR33978:SF4">
    <property type="entry name" value="SERINE_THREONINE-KINASE"/>
    <property type="match status" value="1"/>
</dbReference>
<comment type="caution">
    <text evidence="2">The sequence shown here is derived from an EMBL/GenBank/DDBJ whole genome shotgun (WGS) entry which is preliminary data.</text>
</comment>
<organism evidence="2 3">
    <name type="scientific">Acorus calamus</name>
    <name type="common">Sweet flag</name>
    <dbReference type="NCBI Taxonomy" id="4465"/>
    <lineage>
        <taxon>Eukaryota</taxon>
        <taxon>Viridiplantae</taxon>
        <taxon>Streptophyta</taxon>
        <taxon>Embryophyta</taxon>
        <taxon>Tracheophyta</taxon>
        <taxon>Spermatophyta</taxon>
        <taxon>Magnoliopsida</taxon>
        <taxon>Liliopsida</taxon>
        <taxon>Acoraceae</taxon>
        <taxon>Acorus</taxon>
    </lineage>
</organism>
<dbReference type="Proteomes" id="UP001180020">
    <property type="component" value="Unassembled WGS sequence"/>
</dbReference>
<feature type="compositionally biased region" description="Basic residues" evidence="1">
    <location>
        <begin position="68"/>
        <end position="77"/>
    </location>
</feature>
<evidence type="ECO:0000313" key="3">
    <source>
        <dbReference type="Proteomes" id="UP001180020"/>
    </source>
</evidence>
<dbReference type="EMBL" id="JAUJYO010000012">
    <property type="protein sequence ID" value="KAK1302769.1"/>
    <property type="molecule type" value="Genomic_DNA"/>
</dbReference>
<gene>
    <name evidence="2" type="ORF">QJS10_CPB12g01147</name>
</gene>